<dbReference type="Proteomes" id="UP000324209">
    <property type="component" value="Chromosome"/>
</dbReference>
<dbReference type="InterPro" id="IPR029787">
    <property type="entry name" value="Nucleotide_cyclase"/>
</dbReference>
<dbReference type="InterPro" id="IPR050469">
    <property type="entry name" value="Diguanylate_Cyclase"/>
</dbReference>
<evidence type="ECO:0000313" key="6">
    <source>
        <dbReference type="Proteomes" id="UP000324209"/>
    </source>
</evidence>
<dbReference type="PANTHER" id="PTHR45138:SF9">
    <property type="entry name" value="DIGUANYLATE CYCLASE DGCM-RELATED"/>
    <property type="match status" value="1"/>
</dbReference>
<dbReference type="SMART" id="SM00100">
    <property type="entry name" value="cNMP"/>
    <property type="match status" value="1"/>
</dbReference>
<dbReference type="EMBL" id="CP036150">
    <property type="protein sequence ID" value="QEN08094.1"/>
    <property type="molecule type" value="Genomic_DNA"/>
</dbReference>
<dbReference type="AlphaFoldDB" id="A0A5C1QNG1"/>
<proteinExistence type="predicted"/>
<dbReference type="SUPFAM" id="SSF64182">
    <property type="entry name" value="DHH phosphoesterases"/>
    <property type="match status" value="1"/>
</dbReference>
<gene>
    <name evidence="5" type="ORF">EXM22_08885</name>
</gene>
<sequence length="731" mass="82871">MPMKETSAFHSHQATIKLLQSIKILSKLSPKDLQNLYSHMNEETFLEGQPLFNEGDKGEVMYIVLAGSVSILVNTPSGDPIEIAEIKEGNFLGEMSIFDSSERSATCTPKSDTRVLSLKSTDFYDFIKTNPKAGISIMHRMLHTVTLRLKHTGAFISDMVTWGEQARVRAITDDFTGLYNRRFLDEAIEERLNEAGASGQPLCLVMIDLDHFGTLNNLYGQETGDEVLLEVITIFRKLFRKEDILSRYGGDEFTFLLPGTKGEEALKICKALNEELRTIETLREKEGNLKTVTASIGIACYPDHGQNAEDLKEHADKALYRAKEAGRDTVRLWNDKERKVLAKTKITRIKERNQIVNNILDAIVQRDSFLIMGHQTPDEDCISSMIAMGLLINKFAKPVYLLIPGKINENFQYLLNICRYNAIQILPNTEALKVNVSTVILMDTPKPDMRELFPGMEELYSDTNILKIEIDHHLEADSAYSGDKGYCFVDEASSASELVGMIAFKLSNREDIFNDFNIQELFSRNFVLAVLTGIIGDSKMGKYLKTRREKWFYKLFSTMFSEILGSITHKNSSNFSSMDEVFNGLQQLSKQEDECFNLMMKQKVEISPKIGSVIITEDAIKKMRDKYDHETIVTVARYTADSLAETSRLLSLVVYYDDKKDSDLIQFRIRRSKSYKDLDLRKILEEKEIKNGGGHPGAIGFRFPASEVSDLTQYVKSLITLIEELMENAAP</sequence>
<evidence type="ECO:0000256" key="1">
    <source>
        <dbReference type="ARBA" id="ARBA00012528"/>
    </source>
</evidence>
<dbReference type="InterPro" id="IPR001667">
    <property type="entry name" value="DDH_dom"/>
</dbReference>
<dbReference type="SUPFAM" id="SSF51206">
    <property type="entry name" value="cAMP-binding domain-like"/>
    <property type="match status" value="1"/>
</dbReference>
<dbReference type="SUPFAM" id="SSF55073">
    <property type="entry name" value="Nucleotide cyclase"/>
    <property type="match status" value="1"/>
</dbReference>
<organism evidence="5 6">
    <name type="scientific">Oceanispirochaeta crateris</name>
    <dbReference type="NCBI Taxonomy" id="2518645"/>
    <lineage>
        <taxon>Bacteria</taxon>
        <taxon>Pseudomonadati</taxon>
        <taxon>Spirochaetota</taxon>
        <taxon>Spirochaetia</taxon>
        <taxon>Spirochaetales</taxon>
        <taxon>Spirochaetaceae</taxon>
        <taxon>Oceanispirochaeta</taxon>
    </lineage>
</organism>
<dbReference type="InterPro" id="IPR038763">
    <property type="entry name" value="DHH_sf"/>
</dbReference>
<dbReference type="InterPro" id="IPR043128">
    <property type="entry name" value="Rev_trsase/Diguanyl_cyclase"/>
</dbReference>
<dbReference type="Pfam" id="PF00990">
    <property type="entry name" value="GGDEF"/>
    <property type="match status" value="1"/>
</dbReference>
<dbReference type="GO" id="GO:0052621">
    <property type="term" value="F:diguanylate cyclase activity"/>
    <property type="evidence" value="ECO:0007669"/>
    <property type="project" value="UniProtKB-EC"/>
</dbReference>
<evidence type="ECO:0000313" key="5">
    <source>
        <dbReference type="EMBL" id="QEN08094.1"/>
    </source>
</evidence>
<reference evidence="5 6" key="1">
    <citation type="submission" date="2019-02" db="EMBL/GenBank/DDBJ databases">
        <title>Complete Genome Sequence and Methylome Analysis of free living Spirochaetas.</title>
        <authorList>
            <person name="Fomenkov A."/>
            <person name="Dubinina G."/>
            <person name="Leshcheva N."/>
            <person name="Mikheeva N."/>
            <person name="Grabovich M."/>
            <person name="Vincze T."/>
            <person name="Roberts R.J."/>
        </authorList>
    </citation>
    <scope>NUCLEOTIDE SEQUENCE [LARGE SCALE GENOMIC DNA]</scope>
    <source>
        <strain evidence="5 6">K2</strain>
    </source>
</reference>
<dbReference type="OrthoDB" id="355298at2"/>
<dbReference type="CDD" id="cd00038">
    <property type="entry name" value="CAP_ED"/>
    <property type="match status" value="1"/>
</dbReference>
<dbReference type="NCBIfam" id="TIGR00254">
    <property type="entry name" value="GGDEF"/>
    <property type="match status" value="1"/>
</dbReference>
<evidence type="ECO:0000256" key="2">
    <source>
        <dbReference type="ARBA" id="ARBA00034247"/>
    </source>
</evidence>
<dbReference type="InterPro" id="IPR018490">
    <property type="entry name" value="cNMP-bd_dom_sf"/>
</dbReference>
<dbReference type="InterPro" id="IPR000160">
    <property type="entry name" value="GGDEF_dom"/>
</dbReference>
<evidence type="ECO:0000259" key="4">
    <source>
        <dbReference type="PROSITE" id="PS50887"/>
    </source>
</evidence>
<dbReference type="InterPro" id="IPR000595">
    <property type="entry name" value="cNMP-bd_dom"/>
</dbReference>
<dbReference type="Gene3D" id="3.30.70.270">
    <property type="match status" value="1"/>
</dbReference>
<dbReference type="CDD" id="cd01949">
    <property type="entry name" value="GGDEF"/>
    <property type="match status" value="1"/>
</dbReference>
<dbReference type="Pfam" id="PF01368">
    <property type="entry name" value="DHH"/>
    <property type="match status" value="1"/>
</dbReference>
<dbReference type="FunFam" id="3.30.70.270:FF:000001">
    <property type="entry name" value="Diguanylate cyclase domain protein"/>
    <property type="match status" value="1"/>
</dbReference>
<evidence type="ECO:0000259" key="3">
    <source>
        <dbReference type="PROSITE" id="PS50042"/>
    </source>
</evidence>
<dbReference type="PROSITE" id="PS50887">
    <property type="entry name" value="GGDEF"/>
    <property type="match status" value="1"/>
</dbReference>
<dbReference type="PROSITE" id="PS50042">
    <property type="entry name" value="CNMP_BINDING_3"/>
    <property type="match status" value="1"/>
</dbReference>
<dbReference type="EC" id="2.7.7.65" evidence="1"/>
<dbReference type="Pfam" id="PF00027">
    <property type="entry name" value="cNMP_binding"/>
    <property type="match status" value="1"/>
</dbReference>
<protein>
    <recommendedName>
        <fullName evidence="1">diguanylate cyclase</fullName>
        <ecNumber evidence="1">2.7.7.65</ecNumber>
    </recommendedName>
</protein>
<name>A0A5C1QNG1_9SPIO</name>
<keyword evidence="6" id="KW-1185">Reference proteome</keyword>
<dbReference type="PANTHER" id="PTHR45138">
    <property type="entry name" value="REGULATORY COMPONENTS OF SENSORY TRANSDUCTION SYSTEM"/>
    <property type="match status" value="1"/>
</dbReference>
<feature type="domain" description="GGDEF" evidence="4">
    <location>
        <begin position="200"/>
        <end position="335"/>
    </location>
</feature>
<comment type="catalytic activity">
    <reaction evidence="2">
        <text>2 GTP = 3',3'-c-di-GMP + 2 diphosphate</text>
        <dbReference type="Rhea" id="RHEA:24898"/>
        <dbReference type="ChEBI" id="CHEBI:33019"/>
        <dbReference type="ChEBI" id="CHEBI:37565"/>
        <dbReference type="ChEBI" id="CHEBI:58805"/>
        <dbReference type="EC" id="2.7.7.65"/>
    </reaction>
</comment>
<dbReference type="InterPro" id="IPR014710">
    <property type="entry name" value="RmlC-like_jellyroll"/>
</dbReference>
<feature type="domain" description="Cyclic nucleotide-binding" evidence="3">
    <location>
        <begin position="24"/>
        <end position="127"/>
    </location>
</feature>
<dbReference type="Gene3D" id="3.90.1640.10">
    <property type="entry name" value="inorganic pyrophosphatase (n-terminal core)"/>
    <property type="match status" value="1"/>
</dbReference>
<accession>A0A5C1QNG1</accession>
<dbReference type="SMART" id="SM00267">
    <property type="entry name" value="GGDEF"/>
    <property type="match status" value="1"/>
</dbReference>
<dbReference type="KEGG" id="ock:EXM22_08885"/>
<dbReference type="Gene3D" id="2.60.120.10">
    <property type="entry name" value="Jelly Rolls"/>
    <property type="match status" value="1"/>
</dbReference>